<dbReference type="FunFam" id="1.10.10.10:FF:000001">
    <property type="entry name" value="LysR family transcriptional regulator"/>
    <property type="match status" value="1"/>
</dbReference>
<organism evidence="6 7">
    <name type="scientific">Syntrophotalea acetylenica</name>
    <name type="common">Pelobacter acetylenicus</name>
    <dbReference type="NCBI Taxonomy" id="29542"/>
    <lineage>
        <taxon>Bacteria</taxon>
        <taxon>Pseudomonadati</taxon>
        <taxon>Thermodesulfobacteriota</taxon>
        <taxon>Desulfuromonadia</taxon>
        <taxon>Desulfuromonadales</taxon>
        <taxon>Syntrophotaleaceae</taxon>
        <taxon>Syntrophotalea</taxon>
    </lineage>
</organism>
<keyword evidence="7" id="KW-1185">Reference proteome</keyword>
<feature type="domain" description="HTH lysR-type" evidence="5">
    <location>
        <begin position="1"/>
        <end position="58"/>
    </location>
</feature>
<protein>
    <recommendedName>
        <fullName evidence="5">HTH lysR-type domain-containing protein</fullName>
    </recommendedName>
</protein>
<gene>
    <name evidence="6" type="ORF">A7E75_06320</name>
</gene>
<dbReference type="InterPro" id="IPR005119">
    <property type="entry name" value="LysR_subst-bd"/>
</dbReference>
<evidence type="ECO:0000256" key="3">
    <source>
        <dbReference type="ARBA" id="ARBA00023125"/>
    </source>
</evidence>
<accession>A0A1L3GFE2</accession>
<dbReference type="EMBL" id="CP015518">
    <property type="protein sequence ID" value="APG24684.1"/>
    <property type="molecule type" value="Genomic_DNA"/>
</dbReference>
<dbReference type="PANTHER" id="PTHR30126:SF40">
    <property type="entry name" value="HTH-TYPE TRANSCRIPTIONAL REGULATOR GLTR"/>
    <property type="match status" value="1"/>
</dbReference>
<dbReference type="PRINTS" id="PR00039">
    <property type="entry name" value="HTHLYSR"/>
</dbReference>
<dbReference type="InterPro" id="IPR036388">
    <property type="entry name" value="WH-like_DNA-bd_sf"/>
</dbReference>
<dbReference type="GO" id="GO:0003700">
    <property type="term" value="F:DNA-binding transcription factor activity"/>
    <property type="evidence" value="ECO:0007669"/>
    <property type="project" value="InterPro"/>
</dbReference>
<evidence type="ECO:0000256" key="2">
    <source>
        <dbReference type="ARBA" id="ARBA00023015"/>
    </source>
</evidence>
<dbReference type="GO" id="GO:0000976">
    <property type="term" value="F:transcription cis-regulatory region binding"/>
    <property type="evidence" value="ECO:0007669"/>
    <property type="project" value="TreeGrafter"/>
</dbReference>
<name>A0A1L3GFE2_SYNAC</name>
<keyword evidence="2" id="KW-0805">Transcription regulation</keyword>
<dbReference type="PANTHER" id="PTHR30126">
    <property type="entry name" value="HTH-TYPE TRANSCRIPTIONAL REGULATOR"/>
    <property type="match status" value="1"/>
</dbReference>
<proteinExistence type="inferred from homology"/>
<dbReference type="InterPro" id="IPR036390">
    <property type="entry name" value="WH_DNA-bd_sf"/>
</dbReference>
<dbReference type="Gene3D" id="3.40.190.290">
    <property type="match status" value="1"/>
</dbReference>
<dbReference type="STRING" id="29542.A6070_00245"/>
<evidence type="ECO:0000256" key="4">
    <source>
        <dbReference type="ARBA" id="ARBA00023163"/>
    </source>
</evidence>
<sequence length="289" mass="31449">MDSNGMKIFLAVAEQGSVSGAAERLHCVQSNVTARLRKLEKELGTQLFYRTRKGMSLSPAGELLLPYARSVAHLLHEARTALVPSVVPQGPLRIAAMDSAAVVHLPSVLAGYHRLHPEVDLQLTTGASGELIEKVLDYAVDGAFVGGQFDHPEIVGQEVLCEELVLVSSRAENPLQGTQDLAILVYRRGCSCRCKLEDWLSDIGRSPARVVEMGALDAILGCVGAGMGITLLPRSFVMREPFRSLVYVHAVPAPFDRLPIRFVRRRDVPPPPAMQAFLEFLPAHMSPAV</sequence>
<dbReference type="SUPFAM" id="SSF53850">
    <property type="entry name" value="Periplasmic binding protein-like II"/>
    <property type="match status" value="1"/>
</dbReference>
<dbReference type="Gene3D" id="1.10.10.10">
    <property type="entry name" value="Winged helix-like DNA-binding domain superfamily/Winged helix DNA-binding domain"/>
    <property type="match status" value="1"/>
</dbReference>
<dbReference type="CDD" id="cd08442">
    <property type="entry name" value="PBP2_YofA_SoxR_like"/>
    <property type="match status" value="1"/>
</dbReference>
<dbReference type="InterPro" id="IPR000847">
    <property type="entry name" value="LysR_HTH_N"/>
</dbReference>
<evidence type="ECO:0000259" key="5">
    <source>
        <dbReference type="PROSITE" id="PS50931"/>
    </source>
</evidence>
<dbReference type="KEGG" id="pace:A6070_00245"/>
<dbReference type="Pfam" id="PF03466">
    <property type="entry name" value="LysR_substrate"/>
    <property type="match status" value="1"/>
</dbReference>
<dbReference type="PROSITE" id="PS50931">
    <property type="entry name" value="HTH_LYSR"/>
    <property type="match status" value="1"/>
</dbReference>
<keyword evidence="4" id="KW-0804">Transcription</keyword>
<evidence type="ECO:0000313" key="7">
    <source>
        <dbReference type="Proteomes" id="UP000182264"/>
    </source>
</evidence>
<comment type="similarity">
    <text evidence="1">Belongs to the LysR transcriptional regulatory family.</text>
</comment>
<dbReference type="AlphaFoldDB" id="A0A1L3GFE2"/>
<dbReference type="SUPFAM" id="SSF46785">
    <property type="entry name" value="Winged helix' DNA-binding domain"/>
    <property type="match status" value="1"/>
</dbReference>
<dbReference type="Pfam" id="PF00126">
    <property type="entry name" value="HTH_1"/>
    <property type="match status" value="1"/>
</dbReference>
<evidence type="ECO:0000256" key="1">
    <source>
        <dbReference type="ARBA" id="ARBA00009437"/>
    </source>
</evidence>
<reference evidence="6 7" key="1">
    <citation type="journal article" date="2017" name="Genome Announc.">
        <title>Complete Genome Sequences of Two Acetylene-Fermenting Pelobacter acetylenicus Strains.</title>
        <authorList>
            <person name="Sutton J.M."/>
            <person name="Baesman S.M."/>
            <person name="Fierst J.L."/>
            <person name="Poret-Peterson A.T."/>
            <person name="Oremland R.S."/>
            <person name="Dunlap D.S."/>
            <person name="Akob D.M."/>
        </authorList>
    </citation>
    <scope>NUCLEOTIDE SEQUENCE [LARGE SCALE GENOMIC DNA]</scope>
    <source>
        <strain evidence="6 7">DSM 3247</strain>
    </source>
</reference>
<dbReference type="Proteomes" id="UP000182264">
    <property type="component" value="Chromosome"/>
</dbReference>
<evidence type="ECO:0000313" key="6">
    <source>
        <dbReference type="EMBL" id="APG24684.1"/>
    </source>
</evidence>
<keyword evidence="3" id="KW-0238">DNA-binding</keyword>